<gene>
    <name evidence="1" type="ORF">MENTE1834_LOCUS15189</name>
</gene>
<name>A0ACB0YQ59_MELEN</name>
<keyword evidence="2" id="KW-1185">Reference proteome</keyword>
<dbReference type="Proteomes" id="UP001497535">
    <property type="component" value="Unassembled WGS sequence"/>
</dbReference>
<reference evidence="1" key="1">
    <citation type="submission" date="2023-11" db="EMBL/GenBank/DDBJ databases">
        <authorList>
            <person name="Poullet M."/>
        </authorList>
    </citation>
    <scope>NUCLEOTIDE SEQUENCE</scope>
    <source>
        <strain evidence="1">E1834</strain>
    </source>
</reference>
<dbReference type="EMBL" id="CAVMJV010000016">
    <property type="protein sequence ID" value="CAK5057399.1"/>
    <property type="molecule type" value="Genomic_DNA"/>
</dbReference>
<sequence length="114" mass="12892">MGVVLIAAIIGKCVNSLFPKFTNFTFFLSQSKISSKPVFVCNCFIKSDPSKISYGQNSSFATKIWVFIFNWDISIVISIFPIMKNSSPFATRARVLGKRSNFIFPIFKAVEYLQ</sequence>
<evidence type="ECO:0000313" key="2">
    <source>
        <dbReference type="Proteomes" id="UP001497535"/>
    </source>
</evidence>
<evidence type="ECO:0000313" key="1">
    <source>
        <dbReference type="EMBL" id="CAK5057399.1"/>
    </source>
</evidence>
<accession>A0ACB0YQ59</accession>
<proteinExistence type="predicted"/>
<comment type="caution">
    <text evidence="1">The sequence shown here is derived from an EMBL/GenBank/DDBJ whole genome shotgun (WGS) entry which is preliminary data.</text>
</comment>
<protein>
    <submittedName>
        <fullName evidence="1">Uncharacterized protein</fullName>
    </submittedName>
</protein>
<organism evidence="1 2">
    <name type="scientific">Meloidogyne enterolobii</name>
    <name type="common">Root-knot nematode worm</name>
    <name type="synonym">Meloidogyne mayaguensis</name>
    <dbReference type="NCBI Taxonomy" id="390850"/>
    <lineage>
        <taxon>Eukaryota</taxon>
        <taxon>Metazoa</taxon>
        <taxon>Ecdysozoa</taxon>
        <taxon>Nematoda</taxon>
        <taxon>Chromadorea</taxon>
        <taxon>Rhabditida</taxon>
        <taxon>Tylenchina</taxon>
        <taxon>Tylenchomorpha</taxon>
        <taxon>Tylenchoidea</taxon>
        <taxon>Meloidogynidae</taxon>
        <taxon>Meloidogyninae</taxon>
        <taxon>Meloidogyne</taxon>
    </lineage>
</organism>